<gene>
    <name evidence="1" type="ORF">SAP269_16480</name>
</gene>
<name>A0ABM8JT45_9MOLU</name>
<reference evidence="2" key="1">
    <citation type="journal article" date="2024" name="FEMS Microbiol. Lett.">
        <title>Genomic insights into Spiroplasma endosymbionts that induce male-killing and protective phenotypes in the pea aphid.</title>
        <authorList>
            <person name="Arai H."/>
            <person name="Legeai F."/>
            <person name="Kageyama D."/>
            <person name="Sugio A."/>
            <person name="Simon J.C."/>
        </authorList>
    </citation>
    <scope>NUCLEOTIDE SEQUENCE [LARGE SCALE GENOMIC DNA]</scope>
    <source>
        <strain evidence="2">sAp269</strain>
    </source>
</reference>
<dbReference type="Proteomes" id="UP001473424">
    <property type="component" value="Chromosome"/>
</dbReference>
<protein>
    <submittedName>
        <fullName evidence="1">Uncharacterized protein</fullName>
    </submittedName>
</protein>
<dbReference type="EMBL" id="AP028955">
    <property type="protein sequence ID" value="BET39059.1"/>
    <property type="molecule type" value="Genomic_DNA"/>
</dbReference>
<sequence length="80" mass="9659">MQKQKQEKVLLKCIVKGCNSKILVTLKTLDIESSTEHFFNMCYFHKKQFNNKVKEINEYYKHKKSLNKYKKNNGVEWNQT</sequence>
<evidence type="ECO:0000313" key="2">
    <source>
        <dbReference type="Proteomes" id="UP001473424"/>
    </source>
</evidence>
<dbReference type="RefSeq" id="WP_353305936.1">
    <property type="nucleotide sequence ID" value="NZ_AP028955.1"/>
</dbReference>
<keyword evidence="2" id="KW-1185">Reference proteome</keyword>
<accession>A0ABM8JT45</accession>
<proteinExistence type="predicted"/>
<evidence type="ECO:0000313" key="1">
    <source>
        <dbReference type="EMBL" id="BET39059.1"/>
    </source>
</evidence>
<organism evidence="1 2">
    <name type="scientific">Spiroplasma ixodetis</name>
    <dbReference type="NCBI Taxonomy" id="2141"/>
    <lineage>
        <taxon>Bacteria</taxon>
        <taxon>Bacillati</taxon>
        <taxon>Mycoplasmatota</taxon>
        <taxon>Mollicutes</taxon>
        <taxon>Entomoplasmatales</taxon>
        <taxon>Spiroplasmataceae</taxon>
        <taxon>Spiroplasma</taxon>
    </lineage>
</organism>